<name>R4K462_CLOPA</name>
<protein>
    <submittedName>
        <fullName evidence="1">Spo0E like sporulation regulatory protein</fullName>
    </submittedName>
</protein>
<sequence length="46" mass="5580">MRNKIEQLRAELHEYIEKYGFLDQRTIEKSQELDKLILSEQIKKSS</sequence>
<dbReference type="RefSeq" id="WP_015615674.1">
    <property type="nucleotide sequence ID" value="NC_021182.1"/>
</dbReference>
<dbReference type="GO" id="GO:0043937">
    <property type="term" value="P:regulation of sporulation"/>
    <property type="evidence" value="ECO:0007669"/>
    <property type="project" value="InterPro"/>
</dbReference>
<dbReference type="PATRIC" id="fig|86416.3.peg.2496"/>
<proteinExistence type="predicted"/>
<evidence type="ECO:0000313" key="2">
    <source>
        <dbReference type="Proteomes" id="UP000013523"/>
    </source>
</evidence>
<dbReference type="EMBL" id="CP003261">
    <property type="protein sequence ID" value="AGK97373.1"/>
    <property type="molecule type" value="Genomic_DNA"/>
</dbReference>
<evidence type="ECO:0000313" key="1">
    <source>
        <dbReference type="EMBL" id="AGK97373.1"/>
    </source>
</evidence>
<dbReference type="KEGG" id="cpas:Clopa_2512"/>
<dbReference type="AlphaFoldDB" id="R4K462"/>
<dbReference type="InterPro" id="IPR018540">
    <property type="entry name" value="Spo0E-like"/>
</dbReference>
<dbReference type="GO" id="GO:0046983">
    <property type="term" value="F:protein dimerization activity"/>
    <property type="evidence" value="ECO:0007669"/>
    <property type="project" value="InterPro"/>
</dbReference>
<organism evidence="1 2">
    <name type="scientific">Clostridium pasteurianum BC1</name>
    <dbReference type="NCBI Taxonomy" id="86416"/>
    <lineage>
        <taxon>Bacteria</taxon>
        <taxon>Bacillati</taxon>
        <taxon>Bacillota</taxon>
        <taxon>Clostridia</taxon>
        <taxon>Eubacteriales</taxon>
        <taxon>Clostridiaceae</taxon>
        <taxon>Clostridium</taxon>
    </lineage>
</organism>
<dbReference type="Pfam" id="PF09388">
    <property type="entry name" value="SpoOE-like"/>
    <property type="match status" value="1"/>
</dbReference>
<dbReference type="HOGENOM" id="CLU_3182127_0_0_9"/>
<keyword evidence="2" id="KW-1185">Reference proteome</keyword>
<dbReference type="Proteomes" id="UP000013523">
    <property type="component" value="Chromosome"/>
</dbReference>
<accession>R4K462</accession>
<dbReference type="STRING" id="86416.Clopa_2512"/>
<dbReference type="Gene3D" id="4.10.280.10">
    <property type="entry name" value="Helix-loop-helix DNA-binding domain"/>
    <property type="match status" value="1"/>
</dbReference>
<dbReference type="InterPro" id="IPR036638">
    <property type="entry name" value="HLH_DNA-bd_sf"/>
</dbReference>
<gene>
    <name evidence="1" type="ORF">Clopa_2512</name>
</gene>
<dbReference type="InterPro" id="IPR037208">
    <property type="entry name" value="Spo0E-like_sf"/>
</dbReference>
<reference evidence="1 2" key="1">
    <citation type="submission" date="2012-01" db="EMBL/GenBank/DDBJ databases">
        <title>Complete sequence of chromosome of Clostridium pasteurianum BC1.</title>
        <authorList>
            <consortium name="US DOE Joint Genome Institute"/>
            <person name="Lucas S."/>
            <person name="Han J."/>
            <person name="Lapidus A."/>
            <person name="Cheng J.-F."/>
            <person name="Goodwin L."/>
            <person name="Pitluck S."/>
            <person name="Peters L."/>
            <person name="Mikhailova N."/>
            <person name="Teshima H."/>
            <person name="Detter J.C."/>
            <person name="Han C."/>
            <person name="Tapia R."/>
            <person name="Land M."/>
            <person name="Hauser L."/>
            <person name="Kyrpides N."/>
            <person name="Ivanova N."/>
            <person name="Pagani I."/>
            <person name="Dunn J."/>
            <person name="Taghavi S."/>
            <person name="Francis A."/>
            <person name="van der Lelie D."/>
            <person name="Woyke T."/>
        </authorList>
    </citation>
    <scope>NUCLEOTIDE SEQUENCE [LARGE SCALE GENOMIC DNA]</scope>
    <source>
        <strain evidence="1 2">BC1</strain>
    </source>
</reference>
<dbReference type="SUPFAM" id="SSF140500">
    <property type="entry name" value="BAS1536-like"/>
    <property type="match status" value="1"/>
</dbReference>